<dbReference type="CDD" id="cd07731">
    <property type="entry name" value="ComA-like_MBL-fold"/>
    <property type="match status" value="1"/>
</dbReference>
<gene>
    <name evidence="3" type="ORF">J2S74_005524</name>
</gene>
<feature type="region of interest" description="Disordered" evidence="1">
    <location>
        <begin position="332"/>
        <end position="356"/>
    </location>
</feature>
<dbReference type="EMBL" id="JAUSUG010000045">
    <property type="protein sequence ID" value="MDQ0258060.1"/>
    <property type="molecule type" value="Genomic_DNA"/>
</dbReference>
<dbReference type="SUPFAM" id="SSF47781">
    <property type="entry name" value="RuvA domain 2-like"/>
    <property type="match status" value="1"/>
</dbReference>
<dbReference type="SMART" id="SM00849">
    <property type="entry name" value="Lactamase_B"/>
    <property type="match status" value="1"/>
</dbReference>
<dbReference type="InterPro" id="IPR052159">
    <property type="entry name" value="Competence_DNA_uptake"/>
</dbReference>
<dbReference type="PROSITE" id="PS51257">
    <property type="entry name" value="PROKAR_LIPOPROTEIN"/>
    <property type="match status" value="1"/>
</dbReference>
<dbReference type="InterPro" id="IPR036866">
    <property type="entry name" value="RibonucZ/Hydroxyglut_hydro"/>
</dbReference>
<name>A0ABU0A3I4_9BACI</name>
<comment type="caution">
    <text evidence="3">The sequence shown here is derived from an EMBL/GenBank/DDBJ whole genome shotgun (WGS) entry which is preliminary data.</text>
</comment>
<organism evidence="3 4">
    <name type="scientific">Evansella vedderi</name>
    <dbReference type="NCBI Taxonomy" id="38282"/>
    <lineage>
        <taxon>Bacteria</taxon>
        <taxon>Bacillati</taxon>
        <taxon>Bacillota</taxon>
        <taxon>Bacilli</taxon>
        <taxon>Bacillales</taxon>
        <taxon>Bacillaceae</taxon>
        <taxon>Evansella</taxon>
    </lineage>
</organism>
<evidence type="ECO:0000256" key="1">
    <source>
        <dbReference type="SAM" id="MobiDB-lite"/>
    </source>
</evidence>
<evidence type="ECO:0000313" key="3">
    <source>
        <dbReference type="EMBL" id="MDQ0258060.1"/>
    </source>
</evidence>
<dbReference type="PANTHER" id="PTHR30619:SF7">
    <property type="entry name" value="BETA-LACTAMASE DOMAIN PROTEIN"/>
    <property type="match status" value="1"/>
</dbReference>
<reference evidence="3 4" key="1">
    <citation type="submission" date="2023-07" db="EMBL/GenBank/DDBJ databases">
        <title>Genomic Encyclopedia of Type Strains, Phase IV (KMG-IV): sequencing the most valuable type-strain genomes for metagenomic binning, comparative biology and taxonomic classification.</title>
        <authorList>
            <person name="Goeker M."/>
        </authorList>
    </citation>
    <scope>NUCLEOTIDE SEQUENCE [LARGE SCALE GENOMIC DNA]</scope>
    <source>
        <strain evidence="3 4">DSM 9768</strain>
    </source>
</reference>
<dbReference type="InterPro" id="IPR001279">
    <property type="entry name" value="Metallo-B-lactamas"/>
</dbReference>
<dbReference type="InterPro" id="IPR035681">
    <property type="entry name" value="ComA-like_MBL"/>
</dbReference>
<protein>
    <submittedName>
        <fullName evidence="3">Beta-lactamase superfamily II metal-dependent hydrolase</fullName>
    </submittedName>
</protein>
<dbReference type="InterPro" id="IPR010994">
    <property type="entry name" value="RuvA_2-like"/>
</dbReference>
<keyword evidence="3" id="KW-0378">Hydrolase</keyword>
<dbReference type="RefSeq" id="WP_307332759.1">
    <property type="nucleotide sequence ID" value="NZ_JAUSUG010000045.1"/>
</dbReference>
<dbReference type="PANTHER" id="PTHR30619">
    <property type="entry name" value="DNA INTERNALIZATION/COMPETENCE PROTEIN COMEC/REC2"/>
    <property type="match status" value="1"/>
</dbReference>
<feature type="compositionally biased region" description="Acidic residues" evidence="1">
    <location>
        <begin position="42"/>
        <end position="60"/>
    </location>
</feature>
<dbReference type="Proteomes" id="UP001230005">
    <property type="component" value="Unassembled WGS sequence"/>
</dbReference>
<sequence length="418" mass="45485">MFFSKTKVVSLILITLLSVVFLLGGCGQATTDSDEANKGDNEIVDNDEGVSDETVDESSGDSDGKEDNREEVTAEISPTVDGELEVHFIDVGQGDATLLIGSDFTILIDAGRHDRNDVVPYLENQGVTNLDLVIGTHPHADHIGQIDKVLENFDVQEVWMSGDEHSTRTFERVLDAILASDADYHEPRAGETITFGSAILEVVNPDRLTGDFHEGSISLRVVYGDVKFLFTGDAEEQTERAMLARGHDLDAHIFQLGHHGSSTSNIREFLDTVNPEITIYSAGAGNSYGHPHTEVVYRIQNMGIPLYGTDVHGHVIVQTDGKSYSVFTEKEGTVEADDSDKEESVQGAPSNEPSISTCININSATKEQLTEIVHIGEERADQLMNLRPFNSVDELTKINGIGSGRLGDIKEQGLACVK</sequence>
<proteinExistence type="predicted"/>
<dbReference type="Gene3D" id="1.10.150.320">
    <property type="entry name" value="Photosystem II 12 kDa extrinsic protein"/>
    <property type="match status" value="1"/>
</dbReference>
<feature type="compositionally biased region" description="Polar residues" evidence="1">
    <location>
        <begin position="347"/>
        <end position="356"/>
    </location>
</feature>
<dbReference type="Pfam" id="PF00753">
    <property type="entry name" value="Lactamase_B"/>
    <property type="match status" value="1"/>
</dbReference>
<evidence type="ECO:0000259" key="2">
    <source>
        <dbReference type="SMART" id="SM00849"/>
    </source>
</evidence>
<keyword evidence="4" id="KW-1185">Reference proteome</keyword>
<accession>A0ABU0A3I4</accession>
<dbReference type="GO" id="GO:0016787">
    <property type="term" value="F:hydrolase activity"/>
    <property type="evidence" value="ECO:0007669"/>
    <property type="project" value="UniProtKB-KW"/>
</dbReference>
<feature type="domain" description="Metallo-beta-lactamase" evidence="2">
    <location>
        <begin position="93"/>
        <end position="283"/>
    </location>
</feature>
<feature type="compositionally biased region" description="Basic and acidic residues" evidence="1">
    <location>
        <begin position="62"/>
        <end position="71"/>
    </location>
</feature>
<dbReference type="Gene3D" id="3.60.15.10">
    <property type="entry name" value="Ribonuclease Z/Hydroxyacylglutathione hydrolase-like"/>
    <property type="match status" value="1"/>
</dbReference>
<dbReference type="SUPFAM" id="SSF56281">
    <property type="entry name" value="Metallo-hydrolase/oxidoreductase"/>
    <property type="match status" value="1"/>
</dbReference>
<evidence type="ECO:0000313" key="4">
    <source>
        <dbReference type="Proteomes" id="UP001230005"/>
    </source>
</evidence>
<dbReference type="Pfam" id="PF12836">
    <property type="entry name" value="HHH_3"/>
    <property type="match status" value="1"/>
</dbReference>
<feature type="region of interest" description="Disordered" evidence="1">
    <location>
        <begin position="31"/>
        <end position="71"/>
    </location>
</feature>